<sequence length="230" mass="25001">MSIYRGVPVTTGYGNRRKDKCLEMVKNANGAIVDGNSVAEFFAPHLPIDPSEKSFGLYGHDATTGESVVSGRIPGVIGPRHYYCRQEEDGSIFVREVPVRQITPVLDKDGHPAAPVDAAKRLVWGIRHGHAQHSRPAPNGRLLTPSPRTPPADARPVKMSGVNVAEARSADGELWLKEPRSERSLPDPSAGGSARDGWWVLKNPGGGREPKRTQTPEPERGRTKAPDISR</sequence>
<evidence type="ECO:0000313" key="2">
    <source>
        <dbReference type="EMBL" id="MBK1671098.1"/>
    </source>
</evidence>
<reference evidence="2 3" key="1">
    <citation type="journal article" date="2020" name="Microorganisms">
        <title>Osmotic Adaptation and Compatible Solute Biosynthesis of Phototrophic Bacteria as Revealed from Genome Analyses.</title>
        <authorList>
            <person name="Imhoff J.F."/>
            <person name="Rahn T."/>
            <person name="Kunzel S."/>
            <person name="Keller A."/>
            <person name="Neulinger S.C."/>
        </authorList>
    </citation>
    <scope>NUCLEOTIDE SEQUENCE [LARGE SCALE GENOMIC DNA]</scope>
    <source>
        <strain evidence="2 3">DSM 9895</strain>
    </source>
</reference>
<organism evidence="2 3">
    <name type="scientific">Rhodovibrio sodomensis</name>
    <dbReference type="NCBI Taxonomy" id="1088"/>
    <lineage>
        <taxon>Bacteria</taxon>
        <taxon>Pseudomonadati</taxon>
        <taxon>Pseudomonadota</taxon>
        <taxon>Alphaproteobacteria</taxon>
        <taxon>Rhodospirillales</taxon>
        <taxon>Rhodovibrionaceae</taxon>
        <taxon>Rhodovibrio</taxon>
    </lineage>
</organism>
<dbReference type="EMBL" id="NRRL01000144">
    <property type="protein sequence ID" value="MBK1671098.1"/>
    <property type="molecule type" value="Genomic_DNA"/>
</dbReference>
<accession>A0ABS1DLV6</accession>
<protein>
    <submittedName>
        <fullName evidence="2">Uncharacterized protein</fullName>
    </submittedName>
</protein>
<feature type="region of interest" description="Disordered" evidence="1">
    <location>
        <begin position="130"/>
        <end position="161"/>
    </location>
</feature>
<comment type="caution">
    <text evidence="2">The sequence shown here is derived from an EMBL/GenBank/DDBJ whole genome shotgun (WGS) entry which is preliminary data.</text>
</comment>
<dbReference type="RefSeq" id="WP_200343577.1">
    <property type="nucleotide sequence ID" value="NZ_NRRL01000144.1"/>
</dbReference>
<feature type="compositionally biased region" description="Basic and acidic residues" evidence="1">
    <location>
        <begin position="173"/>
        <end position="185"/>
    </location>
</feature>
<evidence type="ECO:0000313" key="3">
    <source>
        <dbReference type="Proteomes" id="UP001296873"/>
    </source>
</evidence>
<dbReference type="Proteomes" id="UP001296873">
    <property type="component" value="Unassembled WGS sequence"/>
</dbReference>
<name>A0ABS1DLV6_9PROT</name>
<feature type="region of interest" description="Disordered" evidence="1">
    <location>
        <begin position="173"/>
        <end position="230"/>
    </location>
</feature>
<gene>
    <name evidence="2" type="ORF">CKO28_24120</name>
</gene>
<feature type="compositionally biased region" description="Basic and acidic residues" evidence="1">
    <location>
        <begin position="208"/>
        <end position="230"/>
    </location>
</feature>
<evidence type="ECO:0000256" key="1">
    <source>
        <dbReference type="SAM" id="MobiDB-lite"/>
    </source>
</evidence>
<keyword evidence="3" id="KW-1185">Reference proteome</keyword>
<proteinExistence type="predicted"/>